<dbReference type="RefSeq" id="XP_024085515.1">
    <property type="nucleotide sequence ID" value="XM_024229747.1"/>
</dbReference>
<reference evidence="2" key="1">
    <citation type="submission" date="2022-01" db="UniProtKB">
        <authorList>
            <consortium name="EnsemblMetazoa"/>
        </authorList>
    </citation>
    <scope>IDENTIFICATION</scope>
</reference>
<dbReference type="EnsemblMetazoa" id="XM_024229747.1">
    <property type="protein sequence ID" value="XP_024085515.1"/>
    <property type="gene ID" value="LOC112128016"/>
</dbReference>
<accession>A0A8I6TL42</accession>
<organism evidence="2 3">
    <name type="scientific">Cimex lectularius</name>
    <name type="common">Bed bug</name>
    <name type="synonym">Acanthia lectularia</name>
    <dbReference type="NCBI Taxonomy" id="79782"/>
    <lineage>
        <taxon>Eukaryota</taxon>
        <taxon>Metazoa</taxon>
        <taxon>Ecdysozoa</taxon>
        <taxon>Arthropoda</taxon>
        <taxon>Hexapoda</taxon>
        <taxon>Insecta</taxon>
        <taxon>Pterygota</taxon>
        <taxon>Neoptera</taxon>
        <taxon>Paraneoptera</taxon>
        <taxon>Hemiptera</taxon>
        <taxon>Heteroptera</taxon>
        <taxon>Panheteroptera</taxon>
        <taxon>Cimicomorpha</taxon>
        <taxon>Cimicidae</taxon>
        <taxon>Cimex</taxon>
    </lineage>
</organism>
<dbReference type="Proteomes" id="UP000494040">
    <property type="component" value="Unassembled WGS sequence"/>
</dbReference>
<proteinExistence type="predicted"/>
<feature type="compositionally biased region" description="Low complexity" evidence="1">
    <location>
        <begin position="99"/>
        <end position="108"/>
    </location>
</feature>
<feature type="region of interest" description="Disordered" evidence="1">
    <location>
        <begin position="93"/>
        <end position="112"/>
    </location>
</feature>
<evidence type="ECO:0000256" key="1">
    <source>
        <dbReference type="SAM" id="MobiDB-lite"/>
    </source>
</evidence>
<dbReference type="GeneID" id="112128016"/>
<protein>
    <submittedName>
        <fullName evidence="2">Uncharacterized protein</fullName>
    </submittedName>
</protein>
<dbReference type="KEGG" id="clec:112128016"/>
<evidence type="ECO:0000313" key="2">
    <source>
        <dbReference type="EnsemblMetazoa" id="XP_024085515.1"/>
    </source>
</evidence>
<evidence type="ECO:0000313" key="3">
    <source>
        <dbReference type="Proteomes" id="UP000494040"/>
    </source>
</evidence>
<keyword evidence="3" id="KW-1185">Reference proteome</keyword>
<dbReference type="AlphaFoldDB" id="A0A8I6TL42"/>
<name>A0A8I6TL42_CIMLE</name>
<sequence length="122" mass="14265">MSNWGRHALDRLAGGKNRVLSWPDCAEIPLWSRNRQFDFRLHVFITTRIRNLLTIKWSWQLPWRPSSCTTAMRNRLPSTNKFLWRSERAKLCRPCTGTSSPPQSSSSSKTLPHIRARQFNLS</sequence>